<organism evidence="1">
    <name type="scientific">uncultured Dysgonomonas sp</name>
    <dbReference type="NCBI Taxonomy" id="206096"/>
    <lineage>
        <taxon>Bacteria</taxon>
        <taxon>Pseudomonadati</taxon>
        <taxon>Bacteroidota</taxon>
        <taxon>Bacteroidia</taxon>
        <taxon>Bacteroidales</taxon>
        <taxon>Dysgonomonadaceae</taxon>
        <taxon>Dysgonomonas</taxon>
        <taxon>environmental samples</taxon>
    </lineage>
</organism>
<proteinExistence type="predicted"/>
<sequence length="178" mass="19900">MHHKYLHNEHITMKNFILSFTILLTACTLMTSCGDNEEEAVTLQGEWLMREQTIKTSDSNFDNMLNTVFSLDLKENQTTRAFTELNVKTTIRKKGSSGSDGLISESTDTYEAKGDSIFIQSSLHGGTAASKYLITPNTLTTYRKVTSQDIRNIVTIMGVDPATIPNDLTGELKIKEIR</sequence>
<dbReference type="PROSITE" id="PS51257">
    <property type="entry name" value="PROKAR_LIPOPROTEIN"/>
    <property type="match status" value="1"/>
</dbReference>
<evidence type="ECO:0000313" key="1">
    <source>
        <dbReference type="EMBL" id="SBV98162.1"/>
    </source>
</evidence>
<name>A0A212JFF8_9BACT</name>
<accession>A0A212JFF8</accession>
<dbReference type="AlphaFoldDB" id="A0A212JFF8"/>
<dbReference type="EMBL" id="FLUL01000001">
    <property type="protein sequence ID" value="SBV98162.1"/>
    <property type="molecule type" value="Genomic_DNA"/>
</dbReference>
<gene>
    <name evidence="1" type="ORF">KL86DYS2_11399</name>
</gene>
<reference evidence="1" key="1">
    <citation type="submission" date="2016-04" db="EMBL/GenBank/DDBJ databases">
        <authorList>
            <person name="Evans L.H."/>
            <person name="Alamgir A."/>
            <person name="Owens N."/>
            <person name="Weber N.D."/>
            <person name="Virtaneva K."/>
            <person name="Barbian K."/>
            <person name="Babar A."/>
            <person name="Rosenke K."/>
        </authorList>
    </citation>
    <scope>NUCLEOTIDE SEQUENCE</scope>
    <source>
        <strain evidence="1">86-2</strain>
    </source>
</reference>
<evidence type="ECO:0008006" key="2">
    <source>
        <dbReference type="Google" id="ProtNLM"/>
    </source>
</evidence>
<protein>
    <recommendedName>
        <fullName evidence="2">Lipocalin-like domain-containing protein</fullName>
    </recommendedName>
</protein>